<dbReference type="EMBL" id="AUZX01000100">
    <property type="protein sequence ID" value="EQD81154.1"/>
    <property type="molecule type" value="Genomic_DNA"/>
</dbReference>
<name>T1DIH5_9ZZZZ</name>
<dbReference type="AlphaFoldDB" id="T1DIH5"/>
<dbReference type="GO" id="GO:0003677">
    <property type="term" value="F:DNA binding"/>
    <property type="evidence" value="ECO:0007669"/>
    <property type="project" value="UniProtKB-KW"/>
</dbReference>
<evidence type="ECO:0000256" key="1">
    <source>
        <dbReference type="ARBA" id="ARBA00023125"/>
    </source>
</evidence>
<gene>
    <name evidence="3" type="ORF">B1A_00128</name>
</gene>
<dbReference type="Pfam" id="PF00486">
    <property type="entry name" value="Trans_reg_C"/>
    <property type="match status" value="1"/>
</dbReference>
<dbReference type="CDD" id="cd00383">
    <property type="entry name" value="trans_reg_C"/>
    <property type="match status" value="1"/>
</dbReference>
<proteinExistence type="predicted"/>
<organism evidence="3">
    <name type="scientific">mine drainage metagenome</name>
    <dbReference type="NCBI Taxonomy" id="410659"/>
    <lineage>
        <taxon>unclassified sequences</taxon>
        <taxon>metagenomes</taxon>
        <taxon>ecological metagenomes</taxon>
    </lineage>
</organism>
<keyword evidence="1" id="KW-0238">DNA-binding</keyword>
<dbReference type="SUPFAM" id="SSF46894">
    <property type="entry name" value="C-terminal effector domain of the bipartite response regulators"/>
    <property type="match status" value="1"/>
</dbReference>
<dbReference type="PROSITE" id="PS51755">
    <property type="entry name" value="OMPR_PHOB"/>
    <property type="match status" value="1"/>
</dbReference>
<feature type="domain" description="OmpR/PhoB-type" evidence="2">
    <location>
        <begin position="1"/>
        <end position="62"/>
    </location>
</feature>
<comment type="caution">
    <text evidence="3">The sequence shown here is derived from an EMBL/GenBank/DDBJ whole genome shotgun (WGS) entry which is preliminary data.</text>
</comment>
<feature type="non-terminal residue" evidence="3">
    <location>
        <position position="1"/>
    </location>
</feature>
<dbReference type="GO" id="GO:0000160">
    <property type="term" value="P:phosphorelay signal transduction system"/>
    <property type="evidence" value="ECO:0007669"/>
    <property type="project" value="InterPro"/>
</dbReference>
<sequence length="69" mass="7818">TALALARGRVLSRDQLTDRVMGSEVYVTDRAIDVHVTAVRKKLGDYQWMIHTVRGVGYKLLETKEESTL</sequence>
<dbReference type="InterPro" id="IPR036388">
    <property type="entry name" value="WH-like_DNA-bd_sf"/>
</dbReference>
<protein>
    <submittedName>
        <fullName evidence="3">Protein containing Signal transduction response regulator</fullName>
    </submittedName>
</protein>
<reference evidence="3" key="1">
    <citation type="submission" date="2013-08" db="EMBL/GenBank/DDBJ databases">
        <authorList>
            <person name="Mendez C."/>
            <person name="Richter M."/>
            <person name="Ferrer M."/>
            <person name="Sanchez J."/>
        </authorList>
    </citation>
    <scope>NUCLEOTIDE SEQUENCE</scope>
</reference>
<reference evidence="3" key="2">
    <citation type="journal article" date="2014" name="ISME J.">
        <title>Microbial stratification in low pH oxic and suboxic macroscopic growths along an acid mine drainage.</title>
        <authorList>
            <person name="Mendez-Garcia C."/>
            <person name="Mesa V."/>
            <person name="Sprenger R.R."/>
            <person name="Richter M."/>
            <person name="Diez M.S."/>
            <person name="Solano J."/>
            <person name="Bargiela R."/>
            <person name="Golyshina O.V."/>
            <person name="Manteca A."/>
            <person name="Ramos J.L."/>
            <person name="Gallego J.R."/>
            <person name="Llorente I."/>
            <person name="Martins Dos Santos V.A."/>
            <person name="Jensen O.N."/>
            <person name="Pelaez A.I."/>
            <person name="Sanchez J."/>
            <person name="Ferrer M."/>
        </authorList>
    </citation>
    <scope>NUCLEOTIDE SEQUENCE</scope>
</reference>
<evidence type="ECO:0000259" key="2">
    <source>
        <dbReference type="PROSITE" id="PS51755"/>
    </source>
</evidence>
<dbReference type="GO" id="GO:0006355">
    <property type="term" value="P:regulation of DNA-templated transcription"/>
    <property type="evidence" value="ECO:0007669"/>
    <property type="project" value="InterPro"/>
</dbReference>
<dbReference type="Gene3D" id="1.10.10.10">
    <property type="entry name" value="Winged helix-like DNA-binding domain superfamily/Winged helix DNA-binding domain"/>
    <property type="match status" value="1"/>
</dbReference>
<accession>T1DIH5</accession>
<dbReference type="SMART" id="SM00862">
    <property type="entry name" value="Trans_reg_C"/>
    <property type="match status" value="1"/>
</dbReference>
<evidence type="ECO:0000313" key="3">
    <source>
        <dbReference type="EMBL" id="EQD81154.1"/>
    </source>
</evidence>
<dbReference type="InterPro" id="IPR001867">
    <property type="entry name" value="OmpR/PhoB-type_DNA-bd"/>
</dbReference>
<dbReference type="InterPro" id="IPR016032">
    <property type="entry name" value="Sig_transdc_resp-reg_C-effctor"/>
</dbReference>